<dbReference type="InterPro" id="IPR014710">
    <property type="entry name" value="RmlC-like_jellyroll"/>
</dbReference>
<gene>
    <name evidence="4" type="ORF">DLM46_13965</name>
</gene>
<keyword evidence="1" id="KW-0285">Flavoprotein</keyword>
<sequence length="570" mass="60315">MLSTQEAEGQQAVVADAPFSSLSTRRHQMFPELTSEEIKRLRRFGEEHHFEAGDLLFETGHTGPGMFVLLDGRVKVYQRDGIGREVVIAEHGAGQFLAEVGQLSGRPALVNGLAISPIDALLFPPVKLRALIVAEAELGERIMRALILRRVALIEKGAGGPILVGNSSDARLVTLQGFLSRNGHPHSVIDERDEDALRLIEQFAAQKEDLPLVICPDGTVLRHPSMPELATCLGLLPDLDDSVVYDVAIVGAGPAGLATAVYAASEGLSVIVLDSRAPGGQAGASSRIENYLGFPTGISGQALAGRAFVQAQKFGAHVAIPVHVKALQCAESPYRLELKCGGHISARTIVIASGAVYRRPALEGLERLDGRGVYYWASPVEAKLCKRAEIVLVGGGNSAGQAIVYLATHAAKVHVLIRRSGFEATMSRYLIDRIRSLPNVFVHPNSEIGRLDADESGLASVALKNPLPDGTDHFDTRHLFLFTGADPNTDWLRTCGVELDAKGFVLTGTSADGTSTCDLGTTVTGVYAIGDARAGSTKRVAAAVGEGAAVVSQIHQHLAELAGEAVALGA</sequence>
<dbReference type="Gene3D" id="2.60.120.10">
    <property type="entry name" value="Jelly Rolls"/>
    <property type="match status" value="1"/>
</dbReference>
<reference evidence="5" key="1">
    <citation type="submission" date="2018-05" db="EMBL/GenBank/DDBJ databases">
        <authorList>
            <person name="Feng T."/>
        </authorList>
    </citation>
    <scope>NUCLEOTIDE SEQUENCE [LARGE SCALE GENOMIC DNA]</scope>
    <source>
        <strain evidence="5">S27</strain>
    </source>
</reference>
<name>A0A370N8V8_9BURK</name>
<dbReference type="SUPFAM" id="SSF51206">
    <property type="entry name" value="cAMP-binding domain-like"/>
    <property type="match status" value="1"/>
</dbReference>
<protein>
    <submittedName>
        <fullName evidence="4">Thioredoxin reductase</fullName>
    </submittedName>
</protein>
<dbReference type="RefSeq" id="WP_115101352.1">
    <property type="nucleotide sequence ID" value="NZ_QHKS01000008.1"/>
</dbReference>
<dbReference type="SUPFAM" id="SSF51905">
    <property type="entry name" value="FAD/NAD(P)-binding domain"/>
    <property type="match status" value="1"/>
</dbReference>
<feature type="domain" description="Cyclic nucleotide-binding" evidence="3">
    <location>
        <begin position="29"/>
        <end position="149"/>
    </location>
</feature>
<dbReference type="Pfam" id="PF00027">
    <property type="entry name" value="cNMP_binding"/>
    <property type="match status" value="1"/>
</dbReference>
<comment type="caution">
    <text evidence="4">The sequence shown here is derived from an EMBL/GenBank/DDBJ whole genome shotgun (WGS) entry which is preliminary data.</text>
</comment>
<organism evidence="4 5">
    <name type="scientific">Paraburkholderia lacunae</name>
    <dbReference type="NCBI Taxonomy" id="2211104"/>
    <lineage>
        <taxon>Bacteria</taxon>
        <taxon>Pseudomonadati</taxon>
        <taxon>Pseudomonadota</taxon>
        <taxon>Betaproteobacteria</taxon>
        <taxon>Burkholderiales</taxon>
        <taxon>Burkholderiaceae</taxon>
        <taxon>Paraburkholderia</taxon>
    </lineage>
</organism>
<dbReference type="GO" id="GO:0016491">
    <property type="term" value="F:oxidoreductase activity"/>
    <property type="evidence" value="ECO:0007669"/>
    <property type="project" value="UniProtKB-KW"/>
</dbReference>
<dbReference type="Pfam" id="PF07992">
    <property type="entry name" value="Pyr_redox_2"/>
    <property type="match status" value="1"/>
</dbReference>
<dbReference type="Proteomes" id="UP000254875">
    <property type="component" value="Unassembled WGS sequence"/>
</dbReference>
<dbReference type="CDD" id="cd00038">
    <property type="entry name" value="CAP_ED"/>
    <property type="match status" value="1"/>
</dbReference>
<keyword evidence="2" id="KW-0560">Oxidoreductase</keyword>
<evidence type="ECO:0000259" key="3">
    <source>
        <dbReference type="PROSITE" id="PS50042"/>
    </source>
</evidence>
<dbReference type="InterPro" id="IPR018490">
    <property type="entry name" value="cNMP-bd_dom_sf"/>
</dbReference>
<evidence type="ECO:0000256" key="1">
    <source>
        <dbReference type="ARBA" id="ARBA00022630"/>
    </source>
</evidence>
<dbReference type="InterPro" id="IPR023753">
    <property type="entry name" value="FAD/NAD-binding_dom"/>
</dbReference>
<dbReference type="InterPro" id="IPR000595">
    <property type="entry name" value="cNMP-bd_dom"/>
</dbReference>
<evidence type="ECO:0000313" key="4">
    <source>
        <dbReference type="EMBL" id="RDK02050.1"/>
    </source>
</evidence>
<dbReference type="PANTHER" id="PTHR48105">
    <property type="entry name" value="THIOREDOXIN REDUCTASE 1-RELATED-RELATED"/>
    <property type="match status" value="1"/>
</dbReference>
<dbReference type="SMART" id="SM00100">
    <property type="entry name" value="cNMP"/>
    <property type="match status" value="1"/>
</dbReference>
<dbReference type="PROSITE" id="PS50042">
    <property type="entry name" value="CNMP_BINDING_3"/>
    <property type="match status" value="1"/>
</dbReference>
<evidence type="ECO:0000313" key="5">
    <source>
        <dbReference type="Proteomes" id="UP000254875"/>
    </source>
</evidence>
<accession>A0A370N8V8</accession>
<dbReference type="InterPro" id="IPR036188">
    <property type="entry name" value="FAD/NAD-bd_sf"/>
</dbReference>
<dbReference type="Gene3D" id="3.50.50.60">
    <property type="entry name" value="FAD/NAD(P)-binding domain"/>
    <property type="match status" value="2"/>
</dbReference>
<dbReference type="InterPro" id="IPR050097">
    <property type="entry name" value="Ferredoxin-NADP_redctase_2"/>
</dbReference>
<dbReference type="EMBL" id="QHKS01000008">
    <property type="protein sequence ID" value="RDK02050.1"/>
    <property type="molecule type" value="Genomic_DNA"/>
</dbReference>
<evidence type="ECO:0000256" key="2">
    <source>
        <dbReference type="ARBA" id="ARBA00023002"/>
    </source>
</evidence>
<dbReference type="PRINTS" id="PR00469">
    <property type="entry name" value="PNDRDTASEII"/>
</dbReference>
<dbReference type="AlphaFoldDB" id="A0A370N8V8"/>
<dbReference type="OrthoDB" id="109585at2"/>
<keyword evidence="5" id="KW-1185">Reference proteome</keyword>
<dbReference type="PRINTS" id="PR00368">
    <property type="entry name" value="FADPNR"/>
</dbReference>
<proteinExistence type="predicted"/>